<sequence>MKHASFWMLLASISSFSSASPTSNGISSPQISNPKVNRHLRPILEKRQEFDKGEPINAKGNGAPILGGTDKQIDLQNPDNLGAQGTDNGVVPNVKWRFSDSKTRLLPGGWVREQVITDLPASKDIAAAQQHLTKGSIRELHWHRVAEWGYVYAGKVRVAAVDEHGENQVDDLDVGDIWYFPKGQAHTIQGLDDQNEYLLAFDDGDFDATGTTFNVDDWITHTPKDILAKNFGVDESLFDSVPAPNPYILKSNATDGNVTSPYGKLEGNSSYVYHLSRIQVPQAPGGGGTIAIVDSRNFPIATTIAAAVVTLEPHGLRELHWHPNLSEARATVFLGGALARSFEFRAGDTAVFPDNSGHYIENTSDTEQLIWIELYKSERVADISLTQWLALTPPDIVAATLKIPLSAVTKLKKEKQILLAARN</sequence>
<dbReference type="PANTHER" id="PTHR35848:SF9">
    <property type="entry name" value="SLL1358 PROTEIN"/>
    <property type="match status" value="1"/>
</dbReference>
<dbReference type="InterPro" id="IPR051610">
    <property type="entry name" value="GPI/OXD"/>
</dbReference>
<dbReference type="InterPro" id="IPR006045">
    <property type="entry name" value="Cupin_1"/>
</dbReference>
<dbReference type="OrthoDB" id="10263073at2759"/>
<keyword evidence="4" id="KW-0732">Signal</keyword>
<evidence type="ECO:0000259" key="5">
    <source>
        <dbReference type="SMART" id="SM00835"/>
    </source>
</evidence>
<dbReference type="GO" id="GO:0033609">
    <property type="term" value="P:oxalate metabolic process"/>
    <property type="evidence" value="ECO:0007669"/>
    <property type="project" value="InterPro"/>
</dbReference>
<evidence type="ECO:0000256" key="4">
    <source>
        <dbReference type="SAM" id="SignalP"/>
    </source>
</evidence>
<keyword evidence="1 3" id="KW-0479">Metal-binding</keyword>
<feature type="binding site" evidence="3">
    <location>
        <position position="147"/>
    </location>
    <ligand>
        <name>Mn(2+)</name>
        <dbReference type="ChEBI" id="CHEBI:29035"/>
        <label>1</label>
    </ligand>
</feature>
<evidence type="ECO:0000256" key="2">
    <source>
        <dbReference type="PIRSR" id="PIRSR617774-1"/>
    </source>
</evidence>
<dbReference type="PANTHER" id="PTHR35848">
    <property type="entry name" value="OXALATE-BINDING PROTEIN"/>
    <property type="match status" value="1"/>
</dbReference>
<dbReference type="SUPFAM" id="SSF51182">
    <property type="entry name" value="RmlC-like cupins"/>
    <property type="match status" value="1"/>
</dbReference>
<dbReference type="Gene3D" id="2.60.120.10">
    <property type="entry name" value="Jelly Rolls"/>
    <property type="match status" value="2"/>
</dbReference>
<keyword evidence="7" id="KW-1185">Reference proteome</keyword>
<evidence type="ECO:0000256" key="1">
    <source>
        <dbReference type="ARBA" id="ARBA00022723"/>
    </source>
</evidence>
<dbReference type="Proteomes" id="UP000664521">
    <property type="component" value="Unassembled WGS sequence"/>
</dbReference>
<feature type="binding site" evidence="3">
    <location>
        <position position="320"/>
    </location>
    <ligand>
        <name>Mn(2+)</name>
        <dbReference type="ChEBI" id="CHEBI:29035"/>
        <label>2</label>
    </ligand>
</feature>
<evidence type="ECO:0000313" key="6">
    <source>
        <dbReference type="EMBL" id="CAF9902803.1"/>
    </source>
</evidence>
<protein>
    <recommendedName>
        <fullName evidence="5">Cupin type-1 domain-containing protein</fullName>
    </recommendedName>
</protein>
<dbReference type="CDD" id="cd20304">
    <property type="entry name" value="cupin_OxDC_N"/>
    <property type="match status" value="1"/>
</dbReference>
<dbReference type="InterPro" id="IPR014710">
    <property type="entry name" value="RmlC-like_jellyroll"/>
</dbReference>
<proteinExistence type="predicted"/>
<dbReference type="Pfam" id="PF00190">
    <property type="entry name" value="Cupin_1"/>
    <property type="match status" value="2"/>
</dbReference>
<dbReference type="GO" id="GO:0046872">
    <property type="term" value="F:metal ion binding"/>
    <property type="evidence" value="ECO:0007669"/>
    <property type="project" value="UniProtKB-KW"/>
</dbReference>
<dbReference type="InterPro" id="IPR011051">
    <property type="entry name" value="RmlC_Cupin_sf"/>
</dbReference>
<dbReference type="NCBIfam" id="TIGR03404">
    <property type="entry name" value="bicupin_oxalic"/>
    <property type="match status" value="1"/>
</dbReference>
<dbReference type="InterPro" id="IPR017774">
    <property type="entry name" value="Bicupin_oxalate_deCO2ase/Oxase"/>
</dbReference>
<organism evidence="6 7">
    <name type="scientific">Heterodermia speciosa</name>
    <dbReference type="NCBI Taxonomy" id="116794"/>
    <lineage>
        <taxon>Eukaryota</taxon>
        <taxon>Fungi</taxon>
        <taxon>Dikarya</taxon>
        <taxon>Ascomycota</taxon>
        <taxon>Pezizomycotina</taxon>
        <taxon>Lecanoromycetes</taxon>
        <taxon>OSLEUM clade</taxon>
        <taxon>Lecanoromycetidae</taxon>
        <taxon>Caliciales</taxon>
        <taxon>Physciaceae</taxon>
        <taxon>Heterodermia</taxon>
    </lineage>
</organism>
<feature type="binding site" evidence="3">
    <location>
        <position position="322"/>
    </location>
    <ligand>
        <name>Mn(2+)</name>
        <dbReference type="ChEBI" id="CHEBI:29035"/>
        <label>2</label>
    </ligand>
</feature>
<feature type="chain" id="PRO_5034446608" description="Cupin type-1 domain-containing protein" evidence="4">
    <location>
        <begin position="20"/>
        <end position="423"/>
    </location>
</feature>
<comment type="caution">
    <text evidence="6">The sequence shown here is derived from an EMBL/GenBank/DDBJ whole genome shotgun (WGS) entry which is preliminary data.</text>
</comment>
<feature type="binding site" evidence="3">
    <location>
        <position position="358"/>
    </location>
    <ligand>
        <name>Mn(2+)</name>
        <dbReference type="ChEBI" id="CHEBI:29035"/>
        <label>2</label>
    </ligand>
</feature>
<dbReference type="AlphaFoldDB" id="A0A8H3EDS0"/>
<reference evidence="6" key="1">
    <citation type="submission" date="2021-03" db="EMBL/GenBank/DDBJ databases">
        <authorList>
            <person name="Tagirdzhanova G."/>
        </authorList>
    </citation>
    <scope>NUCLEOTIDE SEQUENCE</scope>
</reference>
<name>A0A8H3EDS0_9LECA</name>
<evidence type="ECO:0000313" key="7">
    <source>
        <dbReference type="Proteomes" id="UP000664521"/>
    </source>
</evidence>
<comment type="cofactor">
    <cofactor evidence="3">
        <name>Mn(2+)</name>
        <dbReference type="ChEBI" id="CHEBI:29035"/>
    </cofactor>
    <text evidence="3">Binds 2 manganese ions per subunit.</text>
</comment>
<dbReference type="EMBL" id="CAJPDS010000001">
    <property type="protein sequence ID" value="CAF9902803.1"/>
    <property type="molecule type" value="Genomic_DNA"/>
</dbReference>
<keyword evidence="3" id="KW-0464">Manganese</keyword>
<feature type="binding site" evidence="3">
    <location>
        <position position="141"/>
    </location>
    <ligand>
        <name>Mn(2+)</name>
        <dbReference type="ChEBI" id="CHEBI:29035"/>
        <label>1</label>
    </ligand>
</feature>
<feature type="domain" description="Cupin type-1" evidence="5">
    <location>
        <begin position="96"/>
        <end position="239"/>
    </location>
</feature>
<evidence type="ECO:0000256" key="3">
    <source>
        <dbReference type="PIRSR" id="PIRSR617774-2"/>
    </source>
</evidence>
<dbReference type="SMART" id="SM00835">
    <property type="entry name" value="Cupin_1"/>
    <property type="match status" value="2"/>
</dbReference>
<accession>A0A8H3EDS0</accession>
<gene>
    <name evidence="6" type="ORF">HETSPECPRED_000014</name>
</gene>
<feature type="domain" description="Cupin type-1" evidence="5">
    <location>
        <begin position="276"/>
        <end position="409"/>
    </location>
</feature>
<feature type="binding site" evidence="3">
    <location>
        <position position="186"/>
    </location>
    <ligand>
        <name>Mn(2+)</name>
        <dbReference type="ChEBI" id="CHEBI:29035"/>
        <label>1</label>
    </ligand>
</feature>
<feature type="signal peptide" evidence="4">
    <location>
        <begin position="1"/>
        <end position="19"/>
    </location>
</feature>
<dbReference type="CDD" id="cd20305">
    <property type="entry name" value="cupin_OxDC_C"/>
    <property type="match status" value="1"/>
</dbReference>
<feature type="binding site" evidence="3">
    <location>
        <position position="143"/>
    </location>
    <ligand>
        <name>Mn(2+)</name>
        <dbReference type="ChEBI" id="CHEBI:29035"/>
        <label>1</label>
    </ligand>
</feature>
<feature type="active site" description="Proton donor" evidence="2">
    <location>
        <position position="373"/>
    </location>
</feature>